<evidence type="ECO:0000313" key="9">
    <source>
        <dbReference type="Proteomes" id="UP001233172"/>
    </source>
</evidence>
<comment type="caution">
    <text evidence="8">The sequence shown here is derived from an EMBL/GenBank/DDBJ whole genome shotgun (WGS) entry which is preliminary data.</text>
</comment>
<sequence>MVHACGHEVVDFYRIDMVESLVYFLRKANQRYLLNVKLGFVIVDACNKESTSALQALRFLPMSNLDYNTEDDQYNGSQAVLKSFNVVGVIGTDASFTTRSAAVVLRTAKIPMISFRATSNALAYKVRFYASALGPPPTLWPINFRATSNAMAMKVRFYASVFRATSNALANKVPYPNFYRTKAREADIVLALLRFMEANGWLYFTVVYSNDDQYLAMMMHLERNMGQRCIERVFMVNYKTNMTTVVEQLNSGRFSPRVAVPLLNTYFCKAIANEVRRLGKDCELLWIGLDTCMNMMFNRETPMGSVGVSYTGIDFTDNSFVEYLAQLNFETKNHWFPAILKHMKCSSIECYHDMLREKYHTNPSQTLLIKLAVYGLVRTLSEFMEEHCPDTLSDKISCFNQQSSQFASFFKEIATDSEMRDAYLYNNQGQVIFLQWNPNAENEMIGLMSYNLFEQTIRRINDLDVMPF</sequence>
<evidence type="ECO:0000256" key="4">
    <source>
        <dbReference type="ARBA" id="ARBA00023136"/>
    </source>
</evidence>
<dbReference type="PRINTS" id="PR00248">
    <property type="entry name" value="GPCRMGR"/>
</dbReference>
<dbReference type="GO" id="GO:0004930">
    <property type="term" value="F:G protein-coupled receptor activity"/>
    <property type="evidence" value="ECO:0007669"/>
    <property type="project" value="InterPro"/>
</dbReference>
<dbReference type="Proteomes" id="UP001233172">
    <property type="component" value="Unassembled WGS sequence"/>
</dbReference>
<gene>
    <name evidence="8" type="ORF">Bpfe_026286</name>
</gene>
<dbReference type="EMBL" id="JASAOG010000201">
    <property type="protein sequence ID" value="KAK0044264.1"/>
    <property type="molecule type" value="Genomic_DNA"/>
</dbReference>
<proteinExistence type="predicted"/>
<dbReference type="InterPro" id="IPR028082">
    <property type="entry name" value="Peripla_BP_I"/>
</dbReference>
<keyword evidence="4" id="KW-0472">Membrane</keyword>
<keyword evidence="3" id="KW-1133">Transmembrane helix</keyword>
<reference evidence="8" key="1">
    <citation type="journal article" date="2023" name="PLoS Negl. Trop. Dis.">
        <title>A genome sequence for Biomphalaria pfeifferi, the major vector snail for the human-infecting parasite Schistosoma mansoni.</title>
        <authorList>
            <person name="Bu L."/>
            <person name="Lu L."/>
            <person name="Laidemitt M.R."/>
            <person name="Zhang S.M."/>
            <person name="Mutuku M."/>
            <person name="Mkoji G."/>
            <person name="Steinauer M."/>
            <person name="Loker E.S."/>
        </authorList>
    </citation>
    <scope>NUCLEOTIDE SEQUENCE</scope>
    <source>
        <strain evidence="8">KasaAsao</strain>
    </source>
</reference>
<dbReference type="PANTHER" id="PTHR24060">
    <property type="entry name" value="METABOTROPIC GLUTAMATE RECEPTOR"/>
    <property type="match status" value="1"/>
</dbReference>
<feature type="domain" description="Receptor ligand binding region" evidence="7">
    <location>
        <begin position="162"/>
        <end position="302"/>
    </location>
</feature>
<dbReference type="SUPFAM" id="SSF53822">
    <property type="entry name" value="Periplasmic binding protein-like I"/>
    <property type="match status" value="1"/>
</dbReference>
<name>A0AAD8AXG7_BIOPF</name>
<evidence type="ECO:0000256" key="2">
    <source>
        <dbReference type="ARBA" id="ARBA00022692"/>
    </source>
</evidence>
<dbReference type="Gene3D" id="3.40.50.2300">
    <property type="match status" value="2"/>
</dbReference>
<evidence type="ECO:0000256" key="3">
    <source>
        <dbReference type="ARBA" id="ARBA00022989"/>
    </source>
</evidence>
<evidence type="ECO:0000256" key="6">
    <source>
        <dbReference type="ARBA" id="ARBA00023180"/>
    </source>
</evidence>
<dbReference type="InterPro" id="IPR000337">
    <property type="entry name" value="GPCR_3"/>
</dbReference>
<evidence type="ECO:0000313" key="8">
    <source>
        <dbReference type="EMBL" id="KAK0044264.1"/>
    </source>
</evidence>
<keyword evidence="6" id="KW-0325">Glycoprotein</keyword>
<dbReference type="InterPro" id="IPR050726">
    <property type="entry name" value="mGluR"/>
</dbReference>
<dbReference type="AlphaFoldDB" id="A0AAD8AXG7"/>
<reference evidence="8" key="2">
    <citation type="submission" date="2023-04" db="EMBL/GenBank/DDBJ databases">
        <authorList>
            <person name="Bu L."/>
            <person name="Lu L."/>
            <person name="Laidemitt M.R."/>
            <person name="Zhang S.M."/>
            <person name="Mutuku M."/>
            <person name="Mkoji G."/>
            <person name="Steinauer M."/>
            <person name="Loker E.S."/>
        </authorList>
    </citation>
    <scope>NUCLEOTIDE SEQUENCE</scope>
    <source>
        <strain evidence="8">KasaAsao</strain>
        <tissue evidence="8">Whole Snail</tissue>
    </source>
</reference>
<comment type="subcellular location">
    <subcellularLocation>
        <location evidence="1">Membrane</location>
        <topology evidence="1">Multi-pass membrane protein</topology>
    </subcellularLocation>
</comment>
<accession>A0AAD8AXG7</accession>
<dbReference type="InterPro" id="IPR001828">
    <property type="entry name" value="ANF_lig-bd_rcpt"/>
</dbReference>
<keyword evidence="9" id="KW-1185">Reference proteome</keyword>
<dbReference type="Pfam" id="PF01094">
    <property type="entry name" value="ANF_receptor"/>
    <property type="match status" value="2"/>
</dbReference>
<keyword evidence="2" id="KW-0812">Transmembrane</keyword>
<protein>
    <submittedName>
        <fullName evidence="8">Metabotropic glutamate receptor 7</fullName>
    </submittedName>
</protein>
<dbReference type="GO" id="GO:0016020">
    <property type="term" value="C:membrane"/>
    <property type="evidence" value="ECO:0007669"/>
    <property type="project" value="UniProtKB-SubCell"/>
</dbReference>
<keyword evidence="5 8" id="KW-0675">Receptor</keyword>
<evidence type="ECO:0000256" key="5">
    <source>
        <dbReference type="ARBA" id="ARBA00023170"/>
    </source>
</evidence>
<feature type="domain" description="Receptor ligand binding region" evidence="7">
    <location>
        <begin position="29"/>
        <end position="128"/>
    </location>
</feature>
<organism evidence="8 9">
    <name type="scientific">Biomphalaria pfeifferi</name>
    <name type="common">Bloodfluke planorb</name>
    <name type="synonym">Freshwater snail</name>
    <dbReference type="NCBI Taxonomy" id="112525"/>
    <lineage>
        <taxon>Eukaryota</taxon>
        <taxon>Metazoa</taxon>
        <taxon>Spiralia</taxon>
        <taxon>Lophotrochozoa</taxon>
        <taxon>Mollusca</taxon>
        <taxon>Gastropoda</taxon>
        <taxon>Heterobranchia</taxon>
        <taxon>Euthyneura</taxon>
        <taxon>Panpulmonata</taxon>
        <taxon>Hygrophila</taxon>
        <taxon>Lymnaeoidea</taxon>
        <taxon>Planorbidae</taxon>
        <taxon>Biomphalaria</taxon>
    </lineage>
</organism>
<evidence type="ECO:0000256" key="1">
    <source>
        <dbReference type="ARBA" id="ARBA00004141"/>
    </source>
</evidence>
<evidence type="ECO:0000259" key="7">
    <source>
        <dbReference type="Pfam" id="PF01094"/>
    </source>
</evidence>